<dbReference type="Pfam" id="PF01368">
    <property type="entry name" value="DHH"/>
    <property type="match status" value="1"/>
</dbReference>
<dbReference type="PANTHER" id="PTHR47618:SF1">
    <property type="entry name" value="BIFUNCTIONAL OLIGORIBONUCLEASE AND PAP PHOSPHATASE NRNA"/>
    <property type="match status" value="1"/>
</dbReference>
<comment type="caution">
    <text evidence="4">The sequence shown here is derived from an EMBL/GenBank/DDBJ whole genome shotgun (WGS) entry which is preliminary data.</text>
</comment>
<protein>
    <submittedName>
        <fullName evidence="4">DHH family phosphoesterase</fullName>
    </submittedName>
</protein>
<accession>A0ABD5U751</accession>
<dbReference type="Proteomes" id="UP001596406">
    <property type="component" value="Unassembled WGS sequence"/>
</dbReference>
<dbReference type="Gene3D" id="3.10.310.30">
    <property type="match status" value="1"/>
</dbReference>
<dbReference type="Gene3D" id="3.40.50.720">
    <property type="entry name" value="NAD(P)-binding Rossmann-like Domain"/>
    <property type="match status" value="1"/>
</dbReference>
<sequence>MTTRLVLGCSSFGHVLLDDLDRYAGEVLVVTRDEQRVEALREEGIPAVEGDCTDPTVVAEAVDEEDRPVESVLVAGDDAERNRETVAAAREAYPEAVVLAYVPPETSADLVAALEAAADRVVNPERTLTRRILAPTRRDGLRVRQLRRVLRDVDGTLAVVMHDNPDPDAIASAVALADIAETAGCPAEPIYYGDITHQENLALVNLLEFDLVNLDPGDDLSEYGGFALVDHSRPGVNDQLPEDTPVDIVIDHHPPREPVEARFVDLRSDVGATSTLLVDYLRRLGMRPSEAVATGLLYGIRVDTKDFSREVVADDFEAAAYLLPYADEATLERVESPSVSVDILDTIGRAIREREVEGTVLTSCVGRLRSRDALAQAADRLLDMEGVSTTLVYGTSEGTIYASARTRGADLDVGETLREAFGQIGEAGGHADMAGAQIPLGLLGSVEEEAGDELQAIIKDVVNDRFFETLRSRPDWSLTERFDDGVEGVEGVAVGQADDE</sequence>
<feature type="domain" description="DDH" evidence="1">
    <location>
        <begin position="158"/>
        <end position="300"/>
    </location>
</feature>
<name>A0ABD5U751_9EURY</name>
<dbReference type="InterPro" id="IPR051319">
    <property type="entry name" value="Oligoribo/pAp-PDE_c-di-AMP_PDE"/>
</dbReference>
<dbReference type="InterPro" id="IPR038763">
    <property type="entry name" value="DHH_sf"/>
</dbReference>
<reference evidence="4 5" key="1">
    <citation type="journal article" date="2019" name="Int. J. Syst. Evol. Microbiol.">
        <title>The Global Catalogue of Microorganisms (GCM) 10K type strain sequencing project: providing services to taxonomists for standard genome sequencing and annotation.</title>
        <authorList>
            <consortium name="The Broad Institute Genomics Platform"/>
            <consortium name="The Broad Institute Genome Sequencing Center for Infectious Disease"/>
            <person name="Wu L."/>
            <person name="Ma J."/>
        </authorList>
    </citation>
    <scope>NUCLEOTIDE SEQUENCE [LARGE SCALE GENOMIC DNA]</scope>
    <source>
        <strain evidence="4 5">PSRA2</strain>
    </source>
</reference>
<dbReference type="RefSeq" id="WP_304447874.1">
    <property type="nucleotide sequence ID" value="NZ_JARRAH010000001.1"/>
</dbReference>
<evidence type="ECO:0000259" key="3">
    <source>
        <dbReference type="Pfam" id="PF02272"/>
    </source>
</evidence>
<dbReference type="InterPro" id="IPR003156">
    <property type="entry name" value="DHHA1_dom"/>
</dbReference>
<dbReference type="PANTHER" id="PTHR47618">
    <property type="entry name" value="BIFUNCTIONAL OLIGORIBONUCLEASE AND PAP PHOSPHATASE NRNA"/>
    <property type="match status" value="1"/>
</dbReference>
<dbReference type="InterPro" id="IPR001667">
    <property type="entry name" value="DDH_dom"/>
</dbReference>
<evidence type="ECO:0000259" key="2">
    <source>
        <dbReference type="Pfam" id="PF02254"/>
    </source>
</evidence>
<dbReference type="SUPFAM" id="SSF64182">
    <property type="entry name" value="DHH phosphoesterases"/>
    <property type="match status" value="1"/>
</dbReference>
<proteinExistence type="predicted"/>
<organism evidence="4 5">
    <name type="scientific">Halomarina ordinaria</name>
    <dbReference type="NCBI Taxonomy" id="3033939"/>
    <lineage>
        <taxon>Archaea</taxon>
        <taxon>Methanobacteriati</taxon>
        <taxon>Methanobacteriota</taxon>
        <taxon>Stenosarchaea group</taxon>
        <taxon>Halobacteria</taxon>
        <taxon>Halobacteriales</taxon>
        <taxon>Natronomonadaceae</taxon>
        <taxon>Halomarina</taxon>
    </lineage>
</organism>
<feature type="domain" description="RCK N-terminal" evidence="2">
    <location>
        <begin position="5"/>
        <end position="124"/>
    </location>
</feature>
<dbReference type="EMBL" id="JBHSXM010000001">
    <property type="protein sequence ID" value="MFC6836181.1"/>
    <property type="molecule type" value="Genomic_DNA"/>
</dbReference>
<evidence type="ECO:0000313" key="5">
    <source>
        <dbReference type="Proteomes" id="UP001596406"/>
    </source>
</evidence>
<dbReference type="InterPro" id="IPR003148">
    <property type="entry name" value="RCK_N"/>
</dbReference>
<feature type="domain" description="DHHA1" evidence="3">
    <location>
        <begin position="359"/>
        <end position="462"/>
    </location>
</feature>
<dbReference type="SUPFAM" id="SSF51735">
    <property type="entry name" value="NAD(P)-binding Rossmann-fold domains"/>
    <property type="match status" value="1"/>
</dbReference>
<dbReference type="Pfam" id="PF02272">
    <property type="entry name" value="DHHA1"/>
    <property type="match status" value="1"/>
</dbReference>
<dbReference type="InterPro" id="IPR036291">
    <property type="entry name" value="NAD(P)-bd_dom_sf"/>
</dbReference>
<dbReference type="Pfam" id="PF02254">
    <property type="entry name" value="TrkA_N"/>
    <property type="match status" value="1"/>
</dbReference>
<keyword evidence="5" id="KW-1185">Reference proteome</keyword>
<evidence type="ECO:0000259" key="1">
    <source>
        <dbReference type="Pfam" id="PF01368"/>
    </source>
</evidence>
<dbReference type="Gene3D" id="3.90.1640.10">
    <property type="entry name" value="inorganic pyrophosphatase (n-terminal core)"/>
    <property type="match status" value="1"/>
</dbReference>
<gene>
    <name evidence="4" type="ORF">ACFQHK_06630</name>
</gene>
<evidence type="ECO:0000313" key="4">
    <source>
        <dbReference type="EMBL" id="MFC6836181.1"/>
    </source>
</evidence>
<dbReference type="AlphaFoldDB" id="A0ABD5U751"/>